<dbReference type="Proteomes" id="UP000634522">
    <property type="component" value="Unassembled WGS sequence"/>
</dbReference>
<keyword evidence="1" id="KW-0812">Transmembrane</keyword>
<dbReference type="Pfam" id="PF05137">
    <property type="entry name" value="PilN"/>
    <property type="match status" value="1"/>
</dbReference>
<evidence type="ECO:0000256" key="1">
    <source>
        <dbReference type="SAM" id="Phobius"/>
    </source>
</evidence>
<keyword evidence="3" id="KW-1185">Reference proteome</keyword>
<accession>A0ABX1NPK7</accession>
<reference evidence="2 3" key="1">
    <citation type="submission" date="2019-12" db="EMBL/GenBank/DDBJ databases">
        <title>Comparative genomics gives insights into the taxonomy of the Azoarcus-Aromatoleum group and reveals separate origins of nif in the plant-associated Azoarcus and non-plant-associated Aromatoleum sub-groups.</title>
        <authorList>
            <person name="Lafos M."/>
            <person name="Maluk M."/>
            <person name="Batista M."/>
            <person name="Junghare M."/>
            <person name="Carmona M."/>
            <person name="Faoro H."/>
            <person name="Cruz L.M."/>
            <person name="Battistoni F."/>
            <person name="De Souza E."/>
            <person name="Pedrosa F."/>
            <person name="Chen W.-M."/>
            <person name="Poole P.S."/>
            <person name="Dixon R.A."/>
            <person name="James E.K."/>
        </authorList>
    </citation>
    <scope>NUCLEOTIDE SEQUENCE [LARGE SCALE GENOMIC DNA]</scope>
    <source>
        <strain evidence="2 3">T</strain>
    </source>
</reference>
<keyword evidence="1" id="KW-1133">Transmembrane helix</keyword>
<proteinExistence type="predicted"/>
<evidence type="ECO:0000313" key="2">
    <source>
        <dbReference type="EMBL" id="NMG01152.1"/>
    </source>
</evidence>
<organism evidence="2 3">
    <name type="scientific">Aromatoleum toluolicum</name>
    <dbReference type="NCBI Taxonomy" id="90060"/>
    <lineage>
        <taxon>Bacteria</taxon>
        <taxon>Pseudomonadati</taxon>
        <taxon>Pseudomonadota</taxon>
        <taxon>Betaproteobacteria</taxon>
        <taxon>Rhodocyclales</taxon>
        <taxon>Rhodocyclaceae</taxon>
        <taxon>Aromatoleum</taxon>
    </lineage>
</organism>
<keyword evidence="1" id="KW-0472">Membrane</keyword>
<feature type="transmembrane region" description="Helical" evidence="1">
    <location>
        <begin position="16"/>
        <end position="34"/>
    </location>
</feature>
<evidence type="ECO:0000313" key="3">
    <source>
        <dbReference type="Proteomes" id="UP000634522"/>
    </source>
</evidence>
<name>A0ABX1NPK7_9RHOO</name>
<dbReference type="EMBL" id="WTVS01000144">
    <property type="protein sequence ID" value="NMG01152.1"/>
    <property type="molecule type" value="Genomic_DNA"/>
</dbReference>
<dbReference type="InterPro" id="IPR007813">
    <property type="entry name" value="PilN"/>
</dbReference>
<comment type="caution">
    <text evidence="2">The sequence shown here is derived from an EMBL/GenBank/DDBJ whole genome shotgun (WGS) entry which is preliminary data.</text>
</comment>
<protein>
    <submittedName>
        <fullName evidence="2">Pilus assembly protein</fullName>
    </submittedName>
</protein>
<gene>
    <name evidence="2" type="ORF">GPA27_27700</name>
</gene>
<sequence>MNRLELDFRRAPRPRAGGWVLFAAGIALIGTAMWTSVEIEAEAAALETSVRDIVAGLPEALLDQHPPGAGTKARDGRDNGLADMQRVQARIDNRPWQELFATLEALASDDVALLSLTPDARKRQLRVTAEARDLGAMLAYHRKLEDTPALRDVSLVNHELAEQVQGRPVRFSLVASWVTDHAHP</sequence>
<dbReference type="RefSeq" id="WP_169143646.1">
    <property type="nucleotide sequence ID" value="NZ_WTVS01000144.1"/>
</dbReference>